<sequence length="97" mass="10725">MAPRRGLGAVRLHIRRDELLEPCRVVRCIHQTISSGRRHRSSWISPVESPRIFMTVQTSPLYVIWSPGCGLSIPRVALFSMLKIASANGSVAPTNSS</sequence>
<evidence type="ECO:0000313" key="1">
    <source>
        <dbReference type="EMBL" id="AKH46710.1"/>
    </source>
</evidence>
<name>A0A0F7L443_9VIRU</name>
<reference evidence="1" key="1">
    <citation type="journal article" date="2015" name="Front. Microbiol.">
        <title>Combining genomic sequencing methods to explore viral diversity and reveal potential virus-host interactions.</title>
        <authorList>
            <person name="Chow C.E."/>
            <person name="Winget D.M."/>
            <person name="White R.A.III."/>
            <person name="Hallam S.J."/>
            <person name="Suttle C.A."/>
        </authorList>
    </citation>
    <scope>NUCLEOTIDE SEQUENCE</scope>
    <source>
        <strain evidence="1">Anoxic2_1</strain>
    </source>
</reference>
<protein>
    <submittedName>
        <fullName evidence="1">Uncharacterized protein</fullName>
    </submittedName>
</protein>
<proteinExistence type="predicted"/>
<dbReference type="EMBL" id="KR029585">
    <property type="protein sequence ID" value="AKH46710.1"/>
    <property type="molecule type" value="Genomic_DNA"/>
</dbReference>
<accession>A0A0F7L443</accession>
<organism evidence="1">
    <name type="scientific">uncultured marine virus</name>
    <dbReference type="NCBI Taxonomy" id="186617"/>
    <lineage>
        <taxon>Viruses</taxon>
        <taxon>environmental samples</taxon>
    </lineage>
</organism>
<reference evidence="1" key="2">
    <citation type="submission" date="2015-03" db="EMBL/GenBank/DDBJ databases">
        <authorList>
            <person name="Chow C.-E.T."/>
            <person name="Winget D.M."/>
            <person name="White R.A.III."/>
            <person name="Hallam S.J."/>
            <person name="Suttle C.A."/>
        </authorList>
    </citation>
    <scope>NUCLEOTIDE SEQUENCE</scope>
    <source>
        <strain evidence="1">Anoxic2_1</strain>
    </source>
</reference>